<keyword evidence="2 4" id="KW-0560">Oxidoreductase</keyword>
<evidence type="ECO:0000256" key="3">
    <source>
        <dbReference type="ARBA" id="ARBA00023027"/>
    </source>
</evidence>
<dbReference type="InterPro" id="IPR016163">
    <property type="entry name" value="Ald_DH_C"/>
</dbReference>
<evidence type="ECO:0000313" key="10">
    <source>
        <dbReference type="Proteomes" id="UP000011863"/>
    </source>
</evidence>
<evidence type="ECO:0000313" key="9">
    <source>
        <dbReference type="EMBL" id="BAN03473.1"/>
    </source>
</evidence>
<dbReference type="GO" id="GO:0005737">
    <property type="term" value="C:cytoplasm"/>
    <property type="evidence" value="ECO:0007669"/>
    <property type="project" value="TreeGrafter"/>
</dbReference>
<dbReference type="InterPro" id="IPR029510">
    <property type="entry name" value="Ald_DH_CS_GLU"/>
</dbReference>
<dbReference type="GO" id="GO:0004029">
    <property type="term" value="F:aldehyde dehydrogenase (NAD+) activity"/>
    <property type="evidence" value="ECO:0007669"/>
    <property type="project" value="TreeGrafter"/>
</dbReference>
<dbReference type="CDD" id="cd07087">
    <property type="entry name" value="ALDH_F3-13-14_CALDH-like"/>
    <property type="match status" value="1"/>
</dbReference>
<reference evidence="9 10" key="1">
    <citation type="journal article" date="2013" name="Int. J. Syst. Evol. Microbiol.">
        <title>Ilumatobacter nonamiense sp. nov. and Ilumatobacter coccineum sp. nov., isolated from seashore sand.</title>
        <authorList>
            <person name="Matsumoto A."/>
            <person name="Kasai H."/>
            <person name="Matsuo Y."/>
            <person name="Shizuri Y."/>
            <person name="Ichikawa N."/>
            <person name="Fujita N."/>
            <person name="Omura S."/>
            <person name="Takahashi Y."/>
        </authorList>
    </citation>
    <scope>NUCLEOTIDE SEQUENCE [LARGE SCALE GENOMIC DNA]</scope>
    <source>
        <strain evidence="10">NBRC 103263 / KCTC 29153 / YM16-304</strain>
    </source>
</reference>
<dbReference type="SUPFAM" id="SSF53720">
    <property type="entry name" value="ALDH-like"/>
    <property type="match status" value="1"/>
</dbReference>
<keyword evidence="3" id="KW-0520">NAD</keyword>
<dbReference type="FunFam" id="3.40.605.10:FF:000004">
    <property type="entry name" value="Aldehyde dehydrogenase"/>
    <property type="match status" value="1"/>
</dbReference>
<dbReference type="Proteomes" id="UP000011863">
    <property type="component" value="Chromosome"/>
</dbReference>
<comment type="similarity">
    <text evidence="1 4 7">Belongs to the aldehyde dehydrogenase family.</text>
</comment>
<evidence type="ECO:0000256" key="5">
    <source>
        <dbReference type="PIRSR" id="PIRSR036492-1"/>
    </source>
</evidence>
<dbReference type="PROSITE" id="PS00070">
    <property type="entry name" value="ALDEHYDE_DEHYDR_CYS"/>
    <property type="match status" value="1"/>
</dbReference>
<dbReference type="Gene3D" id="3.40.605.10">
    <property type="entry name" value="Aldehyde Dehydrogenase, Chain A, domain 1"/>
    <property type="match status" value="1"/>
</dbReference>
<dbReference type="AlphaFoldDB" id="A0A6C7EAX5"/>
<evidence type="ECO:0000256" key="2">
    <source>
        <dbReference type="ARBA" id="ARBA00023002"/>
    </source>
</evidence>
<feature type="active site" evidence="5">
    <location>
        <position position="262"/>
    </location>
</feature>
<evidence type="ECO:0000259" key="8">
    <source>
        <dbReference type="Pfam" id="PF00171"/>
    </source>
</evidence>
<dbReference type="EMBL" id="AP012057">
    <property type="protein sequence ID" value="BAN03473.1"/>
    <property type="molecule type" value="Genomic_DNA"/>
</dbReference>
<name>A0A6C7EAX5_ILUCY</name>
<sequence length="477" mass="51344">MNASNSTTTDGTAASGTRPFDASAIVRHARYGFERGLTRSMTWRQEQLSAMADMLRDNSDRFIEALAHDLHKPATEAWVTEIGFTLSDIEHQKKHLEKWAKPRKVKVPLAFQPASARIVPEPKGVVLIIAPWNYPLQLLLSPMAAAIAAGNAIVAKPSELAPATSAVLTELCAKYLDTSTITVVEGAADESSALLEERFDHIFFTGGTRVGKIVMRAAAEHLTPVTLELGGKSPAIVAADADVEVTARRIAWGKFVNSGQTCIAPDYVLVARPLRDRLVAAIEASVTDFYGDDPRASDDYGRIVSDGHFQRIAGLIDGDGSGIVAFGGTTDASERFIAPTVLVDPDVNSDIMSEEIFGPVLPVIAVDTIDEAIDFVNDREKPLALYVFTDDEATAERTVARTSSGGVSVNSTLLHIGPPELPFGGVGPSGMGAYHGIAGFETFSHLKSVFDKRTKPDLKVMYPPYSGLKERLLKLVQ</sequence>
<proteinExistence type="inferred from homology"/>
<dbReference type="Pfam" id="PF00171">
    <property type="entry name" value="Aldedh"/>
    <property type="match status" value="1"/>
</dbReference>
<feature type="domain" description="Aldehyde dehydrogenase" evidence="8">
    <location>
        <begin position="20"/>
        <end position="449"/>
    </location>
</feature>
<dbReference type="InterPro" id="IPR016161">
    <property type="entry name" value="Ald_DH/histidinol_DH"/>
</dbReference>
<dbReference type="InterPro" id="IPR015590">
    <property type="entry name" value="Aldehyde_DH_dom"/>
</dbReference>
<dbReference type="FunFam" id="3.40.309.10:FF:000003">
    <property type="entry name" value="Aldehyde dehydrogenase"/>
    <property type="match status" value="1"/>
</dbReference>
<protein>
    <recommendedName>
        <fullName evidence="4">Aldehyde dehydrogenase</fullName>
    </recommendedName>
</protein>
<dbReference type="PROSITE" id="PS00687">
    <property type="entry name" value="ALDEHYDE_DEHYDR_GLU"/>
    <property type="match status" value="1"/>
</dbReference>
<gene>
    <name evidence="9" type="ORF">YM304_31590</name>
</gene>
<dbReference type="InterPro" id="IPR016162">
    <property type="entry name" value="Ald_DH_N"/>
</dbReference>
<evidence type="ECO:0000256" key="4">
    <source>
        <dbReference type="PIRNR" id="PIRNR036492"/>
    </source>
</evidence>
<dbReference type="OrthoDB" id="6882680at2"/>
<evidence type="ECO:0000256" key="6">
    <source>
        <dbReference type="PROSITE-ProRule" id="PRU10007"/>
    </source>
</evidence>
<dbReference type="PANTHER" id="PTHR43570">
    <property type="entry name" value="ALDEHYDE DEHYDROGENASE"/>
    <property type="match status" value="1"/>
</dbReference>
<organism evidence="9 10">
    <name type="scientific">Ilumatobacter coccineus (strain NBRC 103263 / KCTC 29153 / YM16-304)</name>
    <dbReference type="NCBI Taxonomy" id="1313172"/>
    <lineage>
        <taxon>Bacteria</taxon>
        <taxon>Bacillati</taxon>
        <taxon>Actinomycetota</taxon>
        <taxon>Acidimicrobiia</taxon>
        <taxon>Acidimicrobiales</taxon>
        <taxon>Ilumatobacteraceae</taxon>
        <taxon>Ilumatobacter</taxon>
    </lineage>
</organism>
<dbReference type="InterPro" id="IPR016160">
    <property type="entry name" value="Ald_DH_CS_CYS"/>
</dbReference>
<dbReference type="RefSeq" id="WP_015442720.1">
    <property type="nucleotide sequence ID" value="NC_020520.1"/>
</dbReference>
<evidence type="ECO:0000256" key="7">
    <source>
        <dbReference type="RuleBase" id="RU003345"/>
    </source>
</evidence>
<feature type="active site" evidence="5 6">
    <location>
        <position position="228"/>
    </location>
</feature>
<accession>A0A6C7EAX5</accession>
<dbReference type="PANTHER" id="PTHR43570:SF16">
    <property type="entry name" value="ALDEHYDE DEHYDROGENASE TYPE III, ISOFORM Q"/>
    <property type="match status" value="1"/>
</dbReference>
<dbReference type="Gene3D" id="3.40.309.10">
    <property type="entry name" value="Aldehyde Dehydrogenase, Chain A, domain 2"/>
    <property type="match status" value="1"/>
</dbReference>
<dbReference type="GO" id="GO:0006081">
    <property type="term" value="P:aldehyde metabolic process"/>
    <property type="evidence" value="ECO:0007669"/>
    <property type="project" value="InterPro"/>
</dbReference>
<dbReference type="InterPro" id="IPR012394">
    <property type="entry name" value="Aldehyde_DH_NAD(P)"/>
</dbReference>
<dbReference type="KEGG" id="aym:YM304_31590"/>
<dbReference type="PIRSF" id="PIRSF036492">
    <property type="entry name" value="ALDH"/>
    <property type="match status" value="1"/>
</dbReference>
<keyword evidence="10" id="KW-1185">Reference proteome</keyword>
<evidence type="ECO:0000256" key="1">
    <source>
        <dbReference type="ARBA" id="ARBA00009986"/>
    </source>
</evidence>